<gene>
    <name evidence="2" type="ORF">LTRI10_LOCUS23938</name>
</gene>
<organism evidence="2 3">
    <name type="scientific">Linum trigynum</name>
    <dbReference type="NCBI Taxonomy" id="586398"/>
    <lineage>
        <taxon>Eukaryota</taxon>
        <taxon>Viridiplantae</taxon>
        <taxon>Streptophyta</taxon>
        <taxon>Embryophyta</taxon>
        <taxon>Tracheophyta</taxon>
        <taxon>Spermatophyta</taxon>
        <taxon>Magnoliopsida</taxon>
        <taxon>eudicotyledons</taxon>
        <taxon>Gunneridae</taxon>
        <taxon>Pentapetalae</taxon>
        <taxon>rosids</taxon>
        <taxon>fabids</taxon>
        <taxon>Malpighiales</taxon>
        <taxon>Linaceae</taxon>
        <taxon>Linum</taxon>
    </lineage>
</organism>
<protein>
    <submittedName>
        <fullName evidence="2">Uncharacterized protein</fullName>
    </submittedName>
</protein>
<name>A0AAV2E9Y5_9ROSI</name>
<reference evidence="2 3" key="1">
    <citation type="submission" date="2024-04" db="EMBL/GenBank/DDBJ databases">
        <authorList>
            <person name="Fracassetti M."/>
        </authorList>
    </citation>
    <scope>NUCLEOTIDE SEQUENCE [LARGE SCALE GENOMIC DNA]</scope>
</reference>
<sequence>MKLNEHTFWPAHSAANRRLPQNVWVNPNLLGSNSSDHLHLGKLANPKPAAPPLLAVAISNGRSLSQDDNVSFFQPTRSRVSLVELPDDSLQGSVQEKDGSVEAARKVPPFMASSQNLVEQLDVAKITADLYKSLESNSLQIQPPRGPFFLPKNPYPRASPNPLSRLEAQENRKRKGKDPMVYKRQEVKKPFPRINRALFIEEPKDQTSISH</sequence>
<feature type="compositionally biased region" description="Basic and acidic residues" evidence="1">
    <location>
        <begin position="167"/>
        <end position="187"/>
    </location>
</feature>
<dbReference type="EMBL" id="OZ034817">
    <property type="protein sequence ID" value="CAL1382622.1"/>
    <property type="molecule type" value="Genomic_DNA"/>
</dbReference>
<evidence type="ECO:0000313" key="2">
    <source>
        <dbReference type="EMBL" id="CAL1382622.1"/>
    </source>
</evidence>
<evidence type="ECO:0000256" key="1">
    <source>
        <dbReference type="SAM" id="MobiDB-lite"/>
    </source>
</evidence>
<keyword evidence="3" id="KW-1185">Reference proteome</keyword>
<dbReference type="AlphaFoldDB" id="A0AAV2E9Y5"/>
<feature type="region of interest" description="Disordered" evidence="1">
    <location>
        <begin position="143"/>
        <end position="187"/>
    </location>
</feature>
<proteinExistence type="predicted"/>
<evidence type="ECO:0000313" key="3">
    <source>
        <dbReference type="Proteomes" id="UP001497516"/>
    </source>
</evidence>
<dbReference type="Proteomes" id="UP001497516">
    <property type="component" value="Chromosome 4"/>
</dbReference>
<accession>A0AAV2E9Y5</accession>